<reference evidence="16" key="1">
    <citation type="journal article" date="2019" name="Int. J. Syst. Evol. Microbiol.">
        <title>The Global Catalogue of Microorganisms (GCM) 10K type strain sequencing project: providing services to taxonomists for standard genome sequencing and annotation.</title>
        <authorList>
            <consortium name="The Broad Institute Genomics Platform"/>
            <consortium name="The Broad Institute Genome Sequencing Center for Infectious Disease"/>
            <person name="Wu L."/>
            <person name="Ma J."/>
        </authorList>
    </citation>
    <scope>NUCLEOTIDE SEQUENCE [LARGE SCALE GENOMIC DNA]</scope>
    <source>
        <strain evidence="16">JCM 31920</strain>
    </source>
</reference>
<dbReference type="Proteomes" id="UP001501508">
    <property type="component" value="Unassembled WGS sequence"/>
</dbReference>
<evidence type="ECO:0000256" key="12">
    <source>
        <dbReference type="SAM" id="SignalP"/>
    </source>
</evidence>
<dbReference type="InterPro" id="IPR027268">
    <property type="entry name" value="Peptidase_M4/M1_CTD_sf"/>
</dbReference>
<dbReference type="InterPro" id="IPR042097">
    <property type="entry name" value="Aminopeptidase_N-like_N_sf"/>
</dbReference>
<dbReference type="PRINTS" id="PR00756">
    <property type="entry name" value="ALADIPTASE"/>
</dbReference>
<evidence type="ECO:0000256" key="1">
    <source>
        <dbReference type="ARBA" id="ARBA00000098"/>
    </source>
</evidence>
<dbReference type="EC" id="3.4.11.2" evidence="4"/>
<keyword evidence="6" id="KW-0031">Aminopeptidase</keyword>
<keyword evidence="12" id="KW-0732">Signal</keyword>
<evidence type="ECO:0000256" key="10">
    <source>
        <dbReference type="ARBA" id="ARBA00022833"/>
    </source>
</evidence>
<comment type="similarity">
    <text evidence="3">Belongs to the peptidase M1 family.</text>
</comment>
<comment type="catalytic activity">
    <reaction evidence="1">
        <text>Release of an N-terminal amino acid, Xaa-|-Yaa- from a peptide, amide or arylamide. Xaa is preferably Ala, but may be most amino acids including Pro (slow action). When a terminal hydrophobic residue is followed by a prolyl residue, the two may be released as an intact Xaa-Pro dipeptide.</text>
        <dbReference type="EC" id="3.4.11.2"/>
    </reaction>
</comment>
<evidence type="ECO:0000256" key="6">
    <source>
        <dbReference type="ARBA" id="ARBA00022438"/>
    </source>
</evidence>
<evidence type="ECO:0000256" key="4">
    <source>
        <dbReference type="ARBA" id="ARBA00012564"/>
    </source>
</evidence>
<dbReference type="Gene3D" id="1.25.10.10">
    <property type="entry name" value="Leucine-rich Repeat Variant"/>
    <property type="match status" value="1"/>
</dbReference>
<dbReference type="InterPro" id="IPR011989">
    <property type="entry name" value="ARM-like"/>
</dbReference>
<dbReference type="InterPro" id="IPR014782">
    <property type="entry name" value="Peptidase_M1_dom"/>
</dbReference>
<evidence type="ECO:0000256" key="3">
    <source>
        <dbReference type="ARBA" id="ARBA00010136"/>
    </source>
</evidence>
<dbReference type="PANTHER" id="PTHR11533">
    <property type="entry name" value="PROTEASE M1 ZINC METALLOPROTEASE"/>
    <property type="match status" value="1"/>
</dbReference>
<keyword evidence="11" id="KW-0482">Metalloprotease</keyword>
<dbReference type="PANTHER" id="PTHR11533:SF174">
    <property type="entry name" value="PUROMYCIN-SENSITIVE AMINOPEPTIDASE-RELATED"/>
    <property type="match status" value="1"/>
</dbReference>
<dbReference type="RefSeq" id="WP_345026020.1">
    <property type="nucleotide sequence ID" value="NZ_BAABEY010000001.1"/>
</dbReference>
<dbReference type="InterPro" id="IPR016024">
    <property type="entry name" value="ARM-type_fold"/>
</dbReference>
<keyword evidence="9" id="KW-0378">Hydrolase</keyword>
<keyword evidence="7" id="KW-0645">Protease</keyword>
<organism evidence="15 16">
    <name type="scientific">Ravibacter arvi</name>
    <dbReference type="NCBI Taxonomy" id="2051041"/>
    <lineage>
        <taxon>Bacteria</taxon>
        <taxon>Pseudomonadati</taxon>
        <taxon>Bacteroidota</taxon>
        <taxon>Cytophagia</taxon>
        <taxon>Cytophagales</taxon>
        <taxon>Spirosomataceae</taxon>
        <taxon>Ravibacter</taxon>
    </lineage>
</organism>
<name>A0ABP8LKF5_9BACT</name>
<dbReference type="EMBL" id="BAABEY010000001">
    <property type="protein sequence ID" value="GAA4430964.1"/>
    <property type="molecule type" value="Genomic_DNA"/>
</dbReference>
<evidence type="ECO:0000313" key="16">
    <source>
        <dbReference type="Proteomes" id="UP001501508"/>
    </source>
</evidence>
<sequence length="854" mass="96941">MQVSRPARLLCAALLFFFSNGNLLGFQLAGDTLRRRNPGFVSPDGRYRPEATKTTDLIHTSLLLAFDWKNQAVTGQAVLSLKPHFYPLDSILLDARGFQIEAVKLVEKHPATSKDFEKLPGKDLVYQYNGVQLKIALPATFHRRDTAFVSIRYIARPKQATELTFDSLPVERGLYFINPDGTDPYKPRQLWTQGETTGGSSWFPTIEAPNEKITQDFFLRVESNQVSVSNGALIGQETHPDGTRTDHWRQSLPHAPYLAAVVVGNFSKTTVKTNSGIEVDYYVDPAYTNEATAIFGRTPEMIEFFSKLFDTPFPWQKYAQVVVRDFVAGAMENTTVTVMQEETQMSRRELLDGNSDALIAHELVHHWFGNLVTCEEWGQLPLNESFANYAEYLWEEHKNGTAAAEWSGHLELLDYLAESKTKNVDLIRYFYKNPDQMFDSHSYAKGGRVLHMLRKHVGDEAFFQSLALYLKKYRFGTTELANLRMTFEEITGEDLNWFFDQWFLRPGHPELVVSHSYLPAPGKLVLRVRQDQAKAGSLPYRLPLLVSFWVDGKKTTQSILLDRAEQEFTFPLEKKPDLVLFDSDSRLLGIVRHDKSKEEWEYQLAHSSDFLPRYDAVKHLGEAAKETSTEASLAKALDDPFWKIRQEALFQFSGREKPRNSAVETQVKNLVARDSHPKVRAEALLLLETWGGEKYKKEIAKALDDSSYAVVATAIGCFAKVNPKGMGAVLQRFQHLINEPVAAAIGDYWGDHPSSAHLDWFIETLQRLSPTGSYTLLQAFGKYLIRTDAASQKKGISFLEQMARKSASISVRYGAYQLISWFSDQPGVETLLKSIRDQEKDYKLLELYDGLVGK</sequence>
<feature type="chain" id="PRO_5046218067" description="Aminopeptidase N" evidence="12">
    <location>
        <begin position="25"/>
        <end position="854"/>
    </location>
</feature>
<keyword evidence="10" id="KW-0862">Zinc</keyword>
<evidence type="ECO:0000256" key="9">
    <source>
        <dbReference type="ARBA" id="ARBA00022801"/>
    </source>
</evidence>
<evidence type="ECO:0000259" key="13">
    <source>
        <dbReference type="Pfam" id="PF01433"/>
    </source>
</evidence>
<dbReference type="SUPFAM" id="SSF48371">
    <property type="entry name" value="ARM repeat"/>
    <property type="match status" value="1"/>
</dbReference>
<proteinExistence type="inferred from homology"/>
<dbReference type="Gene3D" id="1.10.390.10">
    <property type="entry name" value="Neutral Protease Domain 2"/>
    <property type="match status" value="1"/>
</dbReference>
<evidence type="ECO:0000313" key="15">
    <source>
        <dbReference type="EMBL" id="GAA4430964.1"/>
    </source>
</evidence>
<keyword evidence="8" id="KW-0479">Metal-binding</keyword>
<feature type="domain" description="Peptidase M1 membrane alanine aminopeptidase" evidence="13">
    <location>
        <begin position="297"/>
        <end position="502"/>
    </location>
</feature>
<evidence type="ECO:0000256" key="11">
    <source>
        <dbReference type="ARBA" id="ARBA00023049"/>
    </source>
</evidence>
<comment type="caution">
    <text evidence="15">The sequence shown here is derived from an EMBL/GenBank/DDBJ whole genome shotgun (WGS) entry which is preliminary data.</text>
</comment>
<accession>A0ABP8LKF5</accession>
<gene>
    <name evidence="15" type="ORF">GCM10023091_00940</name>
</gene>
<protein>
    <recommendedName>
        <fullName evidence="5">Aminopeptidase N</fullName>
        <ecNumber evidence="4">3.4.11.2</ecNumber>
    </recommendedName>
</protein>
<comment type="cofactor">
    <cofactor evidence="2">
        <name>Zn(2+)</name>
        <dbReference type="ChEBI" id="CHEBI:29105"/>
    </cofactor>
</comment>
<evidence type="ECO:0000256" key="7">
    <source>
        <dbReference type="ARBA" id="ARBA00022670"/>
    </source>
</evidence>
<dbReference type="CDD" id="cd09603">
    <property type="entry name" value="M1_APN_like"/>
    <property type="match status" value="1"/>
</dbReference>
<evidence type="ECO:0000256" key="8">
    <source>
        <dbReference type="ARBA" id="ARBA00022723"/>
    </source>
</evidence>
<dbReference type="Pfam" id="PF01433">
    <property type="entry name" value="Peptidase_M1"/>
    <property type="match status" value="1"/>
</dbReference>
<evidence type="ECO:0000259" key="14">
    <source>
        <dbReference type="Pfam" id="PF17900"/>
    </source>
</evidence>
<feature type="domain" description="Aminopeptidase N-like N-terminal" evidence="14">
    <location>
        <begin position="61"/>
        <end position="258"/>
    </location>
</feature>
<keyword evidence="16" id="KW-1185">Reference proteome</keyword>
<evidence type="ECO:0000256" key="5">
    <source>
        <dbReference type="ARBA" id="ARBA00015611"/>
    </source>
</evidence>
<dbReference type="InterPro" id="IPR050344">
    <property type="entry name" value="Peptidase_M1_aminopeptidases"/>
</dbReference>
<dbReference type="SUPFAM" id="SSF55486">
    <property type="entry name" value="Metalloproteases ('zincins'), catalytic domain"/>
    <property type="match status" value="1"/>
</dbReference>
<feature type="signal peptide" evidence="12">
    <location>
        <begin position="1"/>
        <end position="24"/>
    </location>
</feature>
<dbReference type="Gene3D" id="2.60.40.1730">
    <property type="entry name" value="tricorn interacting facor f3 domain"/>
    <property type="match status" value="1"/>
</dbReference>
<dbReference type="InterPro" id="IPR001930">
    <property type="entry name" value="Peptidase_M1"/>
</dbReference>
<evidence type="ECO:0000256" key="2">
    <source>
        <dbReference type="ARBA" id="ARBA00001947"/>
    </source>
</evidence>
<dbReference type="Pfam" id="PF17900">
    <property type="entry name" value="Peptidase_M1_N"/>
    <property type="match status" value="1"/>
</dbReference>
<dbReference type="SUPFAM" id="SSF63737">
    <property type="entry name" value="Leukotriene A4 hydrolase N-terminal domain"/>
    <property type="match status" value="1"/>
</dbReference>
<dbReference type="InterPro" id="IPR045357">
    <property type="entry name" value="Aminopeptidase_N-like_N"/>
</dbReference>